<protein>
    <submittedName>
        <fullName evidence="1">Uncharacterized protein</fullName>
    </submittedName>
</protein>
<gene>
    <name evidence="1" type="ORF">SCUCBS95973_006034</name>
</gene>
<reference evidence="1 2" key="1">
    <citation type="submission" date="2024-01" db="EMBL/GenBank/DDBJ databases">
        <authorList>
            <person name="Allen C."/>
            <person name="Tagirdzhanova G."/>
        </authorList>
    </citation>
    <scope>NUCLEOTIDE SEQUENCE [LARGE SCALE GENOMIC DNA]</scope>
</reference>
<sequence>MNRLPLVNAMMQYQAAVAAFESLADCQDSDFSTVMVLLDAAVKRGGSPGLLPHAVVRLLDQHIHDVPSLAVPDSDSYSDSCSDAGNVLYDFVSGPIFCFYRHLQMLSNEVASVSHYHRSRVTPDDQAEAADIVAGIQARLSSLWEARPGPLRFPPPTIRAHFGSAIAEPLVALAGICIVAYLAEVVAIGRTLADPPFAGPEAVEAMQLIRNLVDSNEWNAAGRDGLNAGYLRALFLYAIETGEETQTRWAVDRLRQINDPLSRSEFAASLAESLGETQRKNRRRVTVKYFCYKMFGVPTPFM</sequence>
<accession>A0ABP0C1Q5</accession>
<comment type="caution">
    <text evidence="1">The sequence shown here is derived from an EMBL/GenBank/DDBJ whole genome shotgun (WGS) entry which is preliminary data.</text>
</comment>
<organism evidence="1 2">
    <name type="scientific">Sporothrix curviconia</name>
    <dbReference type="NCBI Taxonomy" id="1260050"/>
    <lineage>
        <taxon>Eukaryota</taxon>
        <taxon>Fungi</taxon>
        <taxon>Dikarya</taxon>
        <taxon>Ascomycota</taxon>
        <taxon>Pezizomycotina</taxon>
        <taxon>Sordariomycetes</taxon>
        <taxon>Sordariomycetidae</taxon>
        <taxon>Ophiostomatales</taxon>
        <taxon>Ophiostomataceae</taxon>
        <taxon>Sporothrix</taxon>
    </lineage>
</organism>
<dbReference type="Proteomes" id="UP001642405">
    <property type="component" value="Unassembled WGS sequence"/>
</dbReference>
<evidence type="ECO:0000313" key="2">
    <source>
        <dbReference type="Proteomes" id="UP001642405"/>
    </source>
</evidence>
<dbReference type="EMBL" id="CAWUHB010000034">
    <property type="protein sequence ID" value="CAK7225939.1"/>
    <property type="molecule type" value="Genomic_DNA"/>
</dbReference>
<evidence type="ECO:0000313" key="1">
    <source>
        <dbReference type="EMBL" id="CAK7225939.1"/>
    </source>
</evidence>
<name>A0ABP0C1Q5_9PEZI</name>
<proteinExistence type="predicted"/>
<keyword evidence="2" id="KW-1185">Reference proteome</keyword>